<dbReference type="AlphaFoldDB" id="A0A8C9ZLS5"/>
<reference evidence="3" key="1">
    <citation type="submission" date="2025-08" db="UniProtKB">
        <authorList>
            <consortium name="Ensembl"/>
        </authorList>
    </citation>
    <scope>IDENTIFICATION</scope>
</reference>
<reference evidence="3" key="2">
    <citation type="submission" date="2025-09" db="UniProtKB">
        <authorList>
            <consortium name="Ensembl"/>
        </authorList>
    </citation>
    <scope>IDENTIFICATION</scope>
</reference>
<sequence length="417" mass="47444">MAPLRFCANISWLFTELPDFSQRIYAAASAGFQAVEAAWLYDCDLPELQRAREATGVEVVLINTPPGDVKGGDLGLGAVPGREAEFRQGLDLALKYARALDCKRIHLMAGRLPVGSHRMAVAKEMEAIFVQNLTYAADILSKEGITGLIEPINTRITDPRYFLDSPHQAAAILEKVRKPNIKLQMDVFHWQIMDGNLTQNIHKYFPIIGHVQVAQVPGRNEPDSGGELSYSYLLKTLEEHGYQGYIGCEYKPRGQCSLYLIHYGTKLEKYKKSMLIIISVHFRLHKGGPGLDQRLLHTQPMMSPAVQSHSCACFKCSAQWLQHYKQVINVYDIMHLLQMPLPVRLFLEWSGIMAHHQRHVKVIMVVQALQILVRTRTKARKKRRKRRLKLSGLFRFRKLINPQGAIHFYSLSHPCNK</sequence>
<dbReference type="SUPFAM" id="SSF51658">
    <property type="entry name" value="Xylose isomerase-like"/>
    <property type="match status" value="1"/>
</dbReference>
<evidence type="ECO:0000313" key="4">
    <source>
        <dbReference type="Proteomes" id="UP000694568"/>
    </source>
</evidence>
<evidence type="ECO:0000256" key="1">
    <source>
        <dbReference type="ARBA" id="ARBA00023235"/>
    </source>
</evidence>
<dbReference type="Proteomes" id="UP000694568">
    <property type="component" value="Unplaced"/>
</dbReference>
<keyword evidence="1" id="KW-0413">Isomerase</keyword>
<dbReference type="PANTHER" id="PTHR43489">
    <property type="entry name" value="ISOMERASE"/>
    <property type="match status" value="1"/>
</dbReference>
<dbReference type="InterPro" id="IPR050417">
    <property type="entry name" value="Sugar_Epim/Isomerase"/>
</dbReference>
<dbReference type="Pfam" id="PF01261">
    <property type="entry name" value="AP_endonuc_2"/>
    <property type="match status" value="1"/>
</dbReference>
<dbReference type="InterPro" id="IPR036237">
    <property type="entry name" value="Xyl_isomerase-like_sf"/>
</dbReference>
<protein>
    <submittedName>
        <fullName evidence="3">Hydroxypyruvate isomerase</fullName>
    </submittedName>
</protein>
<dbReference type="PANTHER" id="PTHR43489:SF6">
    <property type="entry name" value="HYDROXYPYRUVATE ISOMERASE-RELATED"/>
    <property type="match status" value="1"/>
</dbReference>
<gene>
    <name evidence="3" type="primary">hyi</name>
</gene>
<keyword evidence="4" id="KW-1185">Reference proteome</keyword>
<evidence type="ECO:0000313" key="3">
    <source>
        <dbReference type="Ensembl" id="ENSSLUP00000042528.1"/>
    </source>
</evidence>
<dbReference type="GeneTree" id="ENSGT00390000005462"/>
<organism evidence="3 4">
    <name type="scientific">Sander lucioperca</name>
    <name type="common">Pike-perch</name>
    <name type="synonym">Perca lucioperca</name>
    <dbReference type="NCBI Taxonomy" id="283035"/>
    <lineage>
        <taxon>Eukaryota</taxon>
        <taxon>Metazoa</taxon>
        <taxon>Chordata</taxon>
        <taxon>Craniata</taxon>
        <taxon>Vertebrata</taxon>
        <taxon>Euteleostomi</taxon>
        <taxon>Actinopterygii</taxon>
        <taxon>Neopterygii</taxon>
        <taxon>Teleostei</taxon>
        <taxon>Neoteleostei</taxon>
        <taxon>Acanthomorphata</taxon>
        <taxon>Eupercaria</taxon>
        <taxon>Perciformes</taxon>
        <taxon>Percoidei</taxon>
        <taxon>Percidae</taxon>
        <taxon>Luciopercinae</taxon>
        <taxon>Sander</taxon>
    </lineage>
</organism>
<evidence type="ECO:0000259" key="2">
    <source>
        <dbReference type="Pfam" id="PF01261"/>
    </source>
</evidence>
<dbReference type="InterPro" id="IPR013022">
    <property type="entry name" value="Xyl_isomerase-like_TIM-brl"/>
</dbReference>
<feature type="domain" description="Xylose isomerase-like TIM barrel" evidence="2">
    <location>
        <begin position="25"/>
        <end position="253"/>
    </location>
</feature>
<accession>A0A8C9ZLS5</accession>
<dbReference type="FunFam" id="3.20.20.150:FF:000026">
    <property type="entry name" value="Putative hydroxypyruvate isomerase"/>
    <property type="match status" value="1"/>
</dbReference>
<dbReference type="Gene3D" id="3.20.20.150">
    <property type="entry name" value="Divalent-metal-dependent TIM barrel enzymes"/>
    <property type="match status" value="1"/>
</dbReference>
<name>A0A8C9ZLS5_SANLU</name>
<dbReference type="GO" id="GO:0008903">
    <property type="term" value="F:hydroxypyruvate isomerase activity"/>
    <property type="evidence" value="ECO:0007669"/>
    <property type="project" value="TreeGrafter"/>
</dbReference>
<dbReference type="GO" id="GO:0046487">
    <property type="term" value="P:glyoxylate metabolic process"/>
    <property type="evidence" value="ECO:0007669"/>
    <property type="project" value="TreeGrafter"/>
</dbReference>
<proteinExistence type="predicted"/>
<dbReference type="Ensembl" id="ENSSLUT00000043883.1">
    <property type="protein sequence ID" value="ENSSLUP00000042528.1"/>
    <property type="gene ID" value="ENSSLUG00000018892.1"/>
</dbReference>